<dbReference type="Pfam" id="PF01663">
    <property type="entry name" value="Phosphodiest"/>
    <property type="match status" value="1"/>
</dbReference>
<dbReference type="AlphaFoldDB" id="A0A6P2CB87"/>
<name>A0A6P2CB87_9NOCA</name>
<dbReference type="InterPro" id="IPR017850">
    <property type="entry name" value="Alkaline_phosphatase_core_sf"/>
</dbReference>
<dbReference type="InterPro" id="IPR002591">
    <property type="entry name" value="Phosphodiest/P_Trfase"/>
</dbReference>
<sequence>MPTALDVYSGPTLANVLPAALAGLGASGEHDPWGLPRCSAWVVLLVDGLGWNLLQDSLSEAPALGELTGVPTPAGFPTTTATSLTTLGTGLPSGLHGVTGYRSFVPEIDDTVGWLSWRSGRSGNDLRETVVPERTQPHPTVFERAVRAGIPATAVLPASFEGSGLTRAALRGARFAPRHAHGDMIAHTVVAAAEGGLVYCYISEVDTLGHVYGPGSLAWRSELAEVGAAVDVLLRELPRGTGLLVTADHGMVTVPESARIDADHDDTLRSGVHTLAGEPRCRHVHTEPGRTDDVAARWRDRLGDDWHILTRAEAIASGLFGPTVAPDVAGRIGDLVVVARGGGGIVRSRAEPHLSELVGQHGALTDDELAVPVLHTVT</sequence>
<accession>A0A6P2CB87</accession>
<reference evidence="1 2" key="1">
    <citation type="submission" date="2018-07" db="EMBL/GenBank/DDBJ databases">
        <title>Genome sequence of Rhodococcus rhodnii ATCC 35071 from Rhodnius prolixus.</title>
        <authorList>
            <person name="Patel V."/>
            <person name="Vogel K.J."/>
        </authorList>
    </citation>
    <scope>NUCLEOTIDE SEQUENCE [LARGE SCALE GENOMIC DNA]</scope>
    <source>
        <strain evidence="1 2">ATCC 35071</strain>
    </source>
</reference>
<proteinExistence type="predicted"/>
<gene>
    <name evidence="1" type="ORF">DW322_07115</name>
</gene>
<dbReference type="EMBL" id="QRCM01000001">
    <property type="protein sequence ID" value="TXG90024.1"/>
    <property type="molecule type" value="Genomic_DNA"/>
</dbReference>
<evidence type="ECO:0000313" key="1">
    <source>
        <dbReference type="EMBL" id="TXG90024.1"/>
    </source>
</evidence>
<protein>
    <submittedName>
        <fullName evidence="1">Alkaline phosphatase family protein</fullName>
    </submittedName>
</protein>
<dbReference type="Proteomes" id="UP000471120">
    <property type="component" value="Unassembled WGS sequence"/>
</dbReference>
<dbReference type="Gene3D" id="3.40.720.10">
    <property type="entry name" value="Alkaline Phosphatase, subunit A"/>
    <property type="match status" value="1"/>
</dbReference>
<evidence type="ECO:0000313" key="2">
    <source>
        <dbReference type="Proteomes" id="UP000471120"/>
    </source>
</evidence>
<dbReference type="RefSeq" id="WP_010837984.1">
    <property type="nucleotide sequence ID" value="NZ_QRCM01000001.1"/>
</dbReference>
<organism evidence="1 2">
    <name type="scientific">Rhodococcus rhodnii</name>
    <dbReference type="NCBI Taxonomy" id="38312"/>
    <lineage>
        <taxon>Bacteria</taxon>
        <taxon>Bacillati</taxon>
        <taxon>Actinomycetota</taxon>
        <taxon>Actinomycetes</taxon>
        <taxon>Mycobacteriales</taxon>
        <taxon>Nocardiaceae</taxon>
        <taxon>Rhodococcus</taxon>
    </lineage>
</organism>
<comment type="caution">
    <text evidence="1">The sequence shown here is derived from an EMBL/GenBank/DDBJ whole genome shotgun (WGS) entry which is preliminary data.</text>
</comment>
<dbReference type="SUPFAM" id="SSF53649">
    <property type="entry name" value="Alkaline phosphatase-like"/>
    <property type="match status" value="1"/>
</dbReference>